<gene>
    <name evidence="2" type="ORF">EMPS_03697</name>
</gene>
<protein>
    <submittedName>
        <fullName evidence="2">Uncharacterized protein</fullName>
    </submittedName>
</protein>
<dbReference type="EMBL" id="BQFW01000005">
    <property type="protein sequence ID" value="GJJ71347.1"/>
    <property type="molecule type" value="Genomic_DNA"/>
</dbReference>
<organism evidence="2 3">
    <name type="scientific">Entomortierella parvispora</name>
    <dbReference type="NCBI Taxonomy" id="205924"/>
    <lineage>
        <taxon>Eukaryota</taxon>
        <taxon>Fungi</taxon>
        <taxon>Fungi incertae sedis</taxon>
        <taxon>Mucoromycota</taxon>
        <taxon>Mortierellomycotina</taxon>
        <taxon>Mortierellomycetes</taxon>
        <taxon>Mortierellales</taxon>
        <taxon>Mortierellaceae</taxon>
        <taxon>Entomortierella</taxon>
    </lineage>
</organism>
<evidence type="ECO:0000256" key="1">
    <source>
        <dbReference type="SAM" id="MobiDB-lite"/>
    </source>
</evidence>
<feature type="region of interest" description="Disordered" evidence="1">
    <location>
        <begin position="325"/>
        <end position="347"/>
    </location>
</feature>
<evidence type="ECO:0000313" key="3">
    <source>
        <dbReference type="Proteomes" id="UP000827284"/>
    </source>
</evidence>
<feature type="region of interest" description="Disordered" evidence="1">
    <location>
        <begin position="1"/>
        <end position="163"/>
    </location>
</feature>
<dbReference type="Proteomes" id="UP000827284">
    <property type="component" value="Unassembled WGS sequence"/>
</dbReference>
<evidence type="ECO:0000313" key="2">
    <source>
        <dbReference type="EMBL" id="GJJ71347.1"/>
    </source>
</evidence>
<comment type="caution">
    <text evidence="2">The sequence shown here is derived from an EMBL/GenBank/DDBJ whole genome shotgun (WGS) entry which is preliminary data.</text>
</comment>
<name>A0A9P3LUU5_9FUNG</name>
<proteinExistence type="predicted"/>
<feature type="compositionally biased region" description="Low complexity" evidence="1">
    <location>
        <begin position="36"/>
        <end position="49"/>
    </location>
</feature>
<feature type="compositionally biased region" description="Polar residues" evidence="1">
    <location>
        <begin position="92"/>
        <end position="115"/>
    </location>
</feature>
<feature type="compositionally biased region" description="Low complexity" evidence="1">
    <location>
        <begin position="334"/>
        <end position="347"/>
    </location>
</feature>
<sequence>MVTTRSRVSKQAGGQPRQDVVNAQSAAAPTLKRKSTVSSTSAGSSATPTKIPRTTLESDLLAEAQLPQTPAPTPTILNDASNAKELQANPFFGSSNSDSTGHINNGNGDKNSLNISKPEMPLTAAPSAPPLAPTASLPEEGGDKQRLEAVKEPAPEPTSMMPEVTTILTGPVTDQLIESLVTNSAPLSAPPPPAPTAPEVSSVSAVAPLVTNPQEVSSTHTVAGATTAPVLPAIPTDSLFTPLVPTAATATTNATSLPNYNGNNYTEQPANGPLSSTLVGIDAATANAAHAQAQAQAQAQDSSQAAQVVGSVGTNKLEEQQISGQAFDNKTDHGPTTGATTTVSTTV</sequence>
<dbReference type="AlphaFoldDB" id="A0A9P3LUU5"/>
<accession>A0A9P3LUU5</accession>
<reference evidence="2" key="2">
    <citation type="journal article" date="2022" name="Microbiol. Resour. Announc.">
        <title>Whole-Genome Sequence of Entomortierella parvispora E1425, a Mucoromycotan Fungus Associated with Burkholderiaceae-Related Endosymbiotic Bacteria.</title>
        <authorList>
            <person name="Herlambang A."/>
            <person name="Guo Y."/>
            <person name="Takashima Y."/>
            <person name="Narisawa K."/>
            <person name="Ohta H."/>
            <person name="Nishizawa T."/>
        </authorList>
    </citation>
    <scope>NUCLEOTIDE SEQUENCE</scope>
    <source>
        <strain evidence="2">E1425</strain>
    </source>
</reference>
<keyword evidence="3" id="KW-1185">Reference proteome</keyword>
<feature type="compositionally biased region" description="Basic and acidic residues" evidence="1">
    <location>
        <begin position="141"/>
        <end position="154"/>
    </location>
</feature>
<dbReference type="OrthoDB" id="10672097at2759"/>
<reference evidence="2" key="1">
    <citation type="submission" date="2021-11" db="EMBL/GenBank/DDBJ databases">
        <authorList>
            <person name="Herlambang A."/>
            <person name="Guo Y."/>
            <person name="Takashima Y."/>
            <person name="Nishizawa T."/>
        </authorList>
    </citation>
    <scope>NUCLEOTIDE SEQUENCE</scope>
    <source>
        <strain evidence="2">E1425</strain>
    </source>
</reference>